<protein>
    <submittedName>
        <fullName evidence="4">Immunity protein PlnI, membrane-bound protease CAAX family</fullName>
    </submittedName>
</protein>
<dbReference type="InterPro" id="IPR003675">
    <property type="entry name" value="Rce1/LyrA-like_dom"/>
</dbReference>
<evidence type="ECO:0000259" key="3">
    <source>
        <dbReference type="Pfam" id="PF02517"/>
    </source>
</evidence>
<feature type="transmembrane region" description="Helical" evidence="2">
    <location>
        <begin position="173"/>
        <end position="195"/>
    </location>
</feature>
<feature type="transmembrane region" description="Helical" evidence="2">
    <location>
        <begin position="83"/>
        <end position="101"/>
    </location>
</feature>
<organism evidence="4 5">
    <name type="scientific">Secundilactobacillus silagincola</name>
    <dbReference type="NCBI Taxonomy" id="1714681"/>
    <lineage>
        <taxon>Bacteria</taxon>
        <taxon>Bacillati</taxon>
        <taxon>Bacillota</taxon>
        <taxon>Bacilli</taxon>
        <taxon>Lactobacillales</taxon>
        <taxon>Lactobacillaceae</taxon>
        <taxon>Secundilactobacillus</taxon>
    </lineage>
</organism>
<evidence type="ECO:0000256" key="1">
    <source>
        <dbReference type="ARBA" id="ARBA00009067"/>
    </source>
</evidence>
<evidence type="ECO:0000313" key="4">
    <source>
        <dbReference type="EMBL" id="GAX07864.1"/>
    </source>
</evidence>
<dbReference type="OrthoDB" id="1437285at2"/>
<keyword evidence="4" id="KW-0645">Protease</keyword>
<feature type="domain" description="CAAX prenyl protease 2/Lysostaphin resistance protein A-like" evidence="3">
    <location>
        <begin position="115"/>
        <end position="215"/>
    </location>
</feature>
<dbReference type="GO" id="GO:0004175">
    <property type="term" value="F:endopeptidase activity"/>
    <property type="evidence" value="ECO:0007669"/>
    <property type="project" value="UniProtKB-ARBA"/>
</dbReference>
<evidence type="ECO:0000313" key="5">
    <source>
        <dbReference type="Proteomes" id="UP000223370"/>
    </source>
</evidence>
<dbReference type="AlphaFoldDB" id="A0A1Z5J1D1"/>
<dbReference type="Pfam" id="PF02517">
    <property type="entry name" value="Rce1-like"/>
    <property type="match status" value="1"/>
</dbReference>
<feature type="transmembrane region" description="Helical" evidence="2">
    <location>
        <begin position="14"/>
        <end position="32"/>
    </location>
</feature>
<reference evidence="4 5" key="1">
    <citation type="submission" date="2015-11" db="EMBL/GenBank/DDBJ databases">
        <title>Draft genome sequences of new species of the genus Lactobacillus isolated from orchardgrass silage.</title>
        <authorList>
            <person name="Tohno M."/>
            <person name="Tanizawa Y."/>
            <person name="Arita M."/>
        </authorList>
    </citation>
    <scope>NUCLEOTIDE SEQUENCE [LARGE SCALE GENOMIC DNA]</scope>
    <source>
        <strain evidence="4 5">IWT5</strain>
    </source>
</reference>
<proteinExistence type="inferred from homology"/>
<dbReference type="EMBL" id="BCMJ01000003">
    <property type="protein sequence ID" value="GAX07864.1"/>
    <property type="molecule type" value="Genomic_DNA"/>
</dbReference>
<dbReference type="PANTHER" id="PTHR39430">
    <property type="entry name" value="MEMBRANE-ASSOCIATED PROTEASE-RELATED"/>
    <property type="match status" value="1"/>
</dbReference>
<evidence type="ECO:0000256" key="2">
    <source>
        <dbReference type="SAM" id="Phobius"/>
    </source>
</evidence>
<feature type="transmembrane region" description="Helical" evidence="2">
    <location>
        <begin position="202"/>
        <end position="221"/>
    </location>
</feature>
<feature type="transmembrane region" description="Helical" evidence="2">
    <location>
        <begin position="44"/>
        <end position="62"/>
    </location>
</feature>
<keyword evidence="2" id="KW-1133">Transmembrane helix</keyword>
<comment type="similarity">
    <text evidence="1">Belongs to the UPF0177 family.</text>
</comment>
<keyword evidence="2" id="KW-0472">Membrane</keyword>
<dbReference type="GO" id="GO:0080120">
    <property type="term" value="P:CAAX-box protein maturation"/>
    <property type="evidence" value="ECO:0007669"/>
    <property type="project" value="UniProtKB-ARBA"/>
</dbReference>
<name>A0A1Z5J1D1_9LACO</name>
<dbReference type="GO" id="GO:0006508">
    <property type="term" value="P:proteolysis"/>
    <property type="evidence" value="ECO:0007669"/>
    <property type="project" value="UniProtKB-KW"/>
</dbReference>
<comment type="caution">
    <text evidence="4">The sequence shown here is derived from an EMBL/GenBank/DDBJ whole genome shotgun (WGS) entry which is preliminary data.</text>
</comment>
<keyword evidence="5" id="KW-1185">Reference proteome</keyword>
<keyword evidence="4" id="KW-0378">Hydrolase</keyword>
<keyword evidence="2" id="KW-0812">Transmembrane</keyword>
<sequence length="222" mass="25545">MLHQRTGRQLLSQYGYFFVLWFVIQVFINVPIMNLTSGWTEELLTDAVKMLIWLGVGFFMIFHTKKDQFEVERPFQLNLKFKPLYVTLAAILVYMLASAFIQRHSISVVASFKPTMLLQDFLIVGLCEETVFRGYLLNRLRKIVPTEQSALIIQAVLFALIHLPKYLTTYPALSLITIMGQLVTVAILGYLFGWLFLKSRSLWPSIIVHSVWDLLIVLLIGG</sequence>
<dbReference type="Proteomes" id="UP000223370">
    <property type="component" value="Unassembled WGS sequence"/>
</dbReference>
<gene>
    <name evidence="4" type="ORF">IWT5_01015</name>
</gene>
<dbReference type="PANTHER" id="PTHR39430:SF1">
    <property type="entry name" value="PROTEASE"/>
    <property type="match status" value="1"/>
</dbReference>
<accession>A0A1Z5J1D1</accession>